<dbReference type="Pfam" id="PF13516">
    <property type="entry name" value="LRR_6"/>
    <property type="match status" value="4"/>
</dbReference>
<dbReference type="Gene3D" id="3.80.10.10">
    <property type="entry name" value="Ribonuclease Inhibitor"/>
    <property type="match status" value="2"/>
</dbReference>
<dbReference type="InterPro" id="IPR001611">
    <property type="entry name" value="Leu-rich_rpt"/>
</dbReference>
<dbReference type="eggNOG" id="KOG4308">
    <property type="taxonomic scope" value="Eukaryota"/>
</dbReference>
<dbReference type="Proteomes" id="UP000007151">
    <property type="component" value="Unassembled WGS sequence"/>
</dbReference>
<evidence type="ECO:0000313" key="2">
    <source>
        <dbReference type="Proteomes" id="UP000007151"/>
    </source>
</evidence>
<dbReference type="SMART" id="SM00368">
    <property type="entry name" value="LRR_RI"/>
    <property type="match status" value="6"/>
</dbReference>
<keyword evidence="2" id="KW-1185">Reference proteome</keyword>
<dbReference type="InterPro" id="IPR032675">
    <property type="entry name" value="LRR_dom_sf"/>
</dbReference>
<dbReference type="KEGG" id="dpl:KGM_209590"/>
<dbReference type="EMBL" id="AGBW02010841">
    <property type="protein sequence ID" value="OWR47646.1"/>
    <property type="molecule type" value="Genomic_DNA"/>
</dbReference>
<accession>A0A212F1N8</accession>
<proteinExistence type="predicted"/>
<evidence type="ECO:0000313" key="1">
    <source>
        <dbReference type="EMBL" id="OWR47646.1"/>
    </source>
</evidence>
<protein>
    <recommendedName>
        <fullName evidence="3">Leucine-rich repeat-containing protein 74B-like</fullName>
    </recommendedName>
</protein>
<dbReference type="PANTHER" id="PTHR24114">
    <property type="entry name" value="LEUCINE RICH REPEAT FAMILY PROTEIN"/>
    <property type="match status" value="1"/>
</dbReference>
<gene>
    <name evidence="1" type="ORF">KGM_209590</name>
</gene>
<reference evidence="1 2" key="1">
    <citation type="journal article" date="2011" name="Cell">
        <title>The monarch butterfly genome yields insights into long-distance migration.</title>
        <authorList>
            <person name="Zhan S."/>
            <person name="Merlin C."/>
            <person name="Boore J.L."/>
            <person name="Reppert S.M."/>
        </authorList>
    </citation>
    <scope>NUCLEOTIDE SEQUENCE [LARGE SCALE GENOMIC DNA]</scope>
    <source>
        <strain evidence="1">F-2</strain>
    </source>
</reference>
<name>A0A212F1N8_DANPL</name>
<organism evidence="1 2">
    <name type="scientific">Danaus plexippus plexippus</name>
    <dbReference type="NCBI Taxonomy" id="278856"/>
    <lineage>
        <taxon>Eukaryota</taxon>
        <taxon>Metazoa</taxon>
        <taxon>Ecdysozoa</taxon>
        <taxon>Arthropoda</taxon>
        <taxon>Hexapoda</taxon>
        <taxon>Insecta</taxon>
        <taxon>Pterygota</taxon>
        <taxon>Neoptera</taxon>
        <taxon>Endopterygota</taxon>
        <taxon>Lepidoptera</taxon>
        <taxon>Glossata</taxon>
        <taxon>Ditrysia</taxon>
        <taxon>Papilionoidea</taxon>
        <taxon>Nymphalidae</taxon>
        <taxon>Danainae</taxon>
        <taxon>Danaini</taxon>
        <taxon>Danaina</taxon>
        <taxon>Danaus</taxon>
        <taxon>Danaus</taxon>
    </lineage>
</organism>
<dbReference type="InParanoid" id="A0A212F1N8"/>
<comment type="caution">
    <text evidence="1">The sequence shown here is derived from an EMBL/GenBank/DDBJ whole genome shotgun (WGS) entry which is preliminary data.</text>
</comment>
<dbReference type="InterPro" id="IPR052394">
    <property type="entry name" value="LRR-containing"/>
</dbReference>
<dbReference type="PANTHER" id="PTHR24114:SF2">
    <property type="entry name" value="F-BOX DOMAIN-CONTAINING PROTEIN-RELATED"/>
    <property type="match status" value="1"/>
</dbReference>
<dbReference type="AlphaFoldDB" id="A0A212F1N8"/>
<dbReference type="SUPFAM" id="SSF52047">
    <property type="entry name" value="RNI-like"/>
    <property type="match status" value="1"/>
</dbReference>
<evidence type="ECO:0008006" key="3">
    <source>
        <dbReference type="Google" id="ProtNLM"/>
    </source>
</evidence>
<sequence length="535" mass="60600">MSSDENISEAKVDVDILYIREVDSSLEPPMSEWSSLELKLPENNIKRLLYEEGAYRPDSGEICAKYIPLSVSSILRHPYYRYPGVKDPGIIEALLFPEPPVKYPDDGQKLYLAICDEAGISPIRRFYTQLVNDHICLKYYGINQKGFRAIALALNYNKSVTKLDLTDNWINEDGCFHLGEMLLENTTLSELNLHGCRIGAGGAKRLFANLHKNRSLSVINLSRNHLGDIGVQYFAKSILFGASVDNINLSFNELTGKAVISLVEALEINNILTKLDLSWNKILSPNAIFQLCKVLSQNPSFVELNLSWNSLSGLRIGNAIKNLMSNRNVKHIYLNNNMLANVAINPIAEGLFIYKNLITLDLSYNPLGPKDALILLLCLKDSKVKLQNLYLDNVYVTKEFLRCRREIMSLKNRKNTVITWGGVKSRFVPELSDMREIVLNRADTLCKQTKKSRVDIALVILQLCKENKEPILVKEFGRALRSNGVFLDEDLLQEFSNCFIGPCKGKTNKTINLVELAEYLERKWPERKLPPTPTN</sequence>